<comment type="caution">
    <text evidence="1">The sequence shown here is derived from an EMBL/GenBank/DDBJ whole genome shotgun (WGS) entry which is preliminary data.</text>
</comment>
<dbReference type="EMBL" id="JAWWNJ010000030">
    <property type="protein sequence ID" value="KAK7026987.1"/>
    <property type="molecule type" value="Genomic_DNA"/>
</dbReference>
<sequence>ITVTESRTASAMPVVLSAGCTSQHNVLTATRVICPNIDMTSRSEALLGWPFATTRVALARWYKPLIPPPLYGVPCGYGCPARKRQIRGFTAVGEFAWGGIRGDLDTPGGREWTINLAREVDFRWRVALVCRNPTCKRGVKVNEM</sequence>
<accession>A0AAW0BLZ8</accession>
<evidence type="ECO:0000313" key="1">
    <source>
        <dbReference type="EMBL" id="KAK7026987.1"/>
    </source>
</evidence>
<dbReference type="AlphaFoldDB" id="A0AAW0BLZ8"/>
<protein>
    <submittedName>
        <fullName evidence="1">Uncharacterized protein</fullName>
    </submittedName>
</protein>
<evidence type="ECO:0000313" key="2">
    <source>
        <dbReference type="Proteomes" id="UP001362999"/>
    </source>
</evidence>
<gene>
    <name evidence="1" type="ORF">R3P38DRAFT_2527246</name>
</gene>
<name>A0AAW0BLZ8_9AGAR</name>
<feature type="non-terminal residue" evidence="1">
    <location>
        <position position="1"/>
    </location>
</feature>
<dbReference type="Proteomes" id="UP001362999">
    <property type="component" value="Unassembled WGS sequence"/>
</dbReference>
<reference evidence="1 2" key="1">
    <citation type="journal article" date="2024" name="J Genomics">
        <title>Draft genome sequencing and assembly of Favolaschia claudopus CIRM-BRFM 2984 isolated from oak limbs.</title>
        <authorList>
            <person name="Navarro D."/>
            <person name="Drula E."/>
            <person name="Chaduli D."/>
            <person name="Cazenave R."/>
            <person name="Ahrendt S."/>
            <person name="Wang J."/>
            <person name="Lipzen A."/>
            <person name="Daum C."/>
            <person name="Barry K."/>
            <person name="Grigoriev I.V."/>
            <person name="Favel A."/>
            <person name="Rosso M.N."/>
            <person name="Martin F."/>
        </authorList>
    </citation>
    <scope>NUCLEOTIDE SEQUENCE [LARGE SCALE GENOMIC DNA]</scope>
    <source>
        <strain evidence="1 2">CIRM-BRFM 2984</strain>
    </source>
</reference>
<organism evidence="1 2">
    <name type="scientific">Favolaschia claudopus</name>
    <dbReference type="NCBI Taxonomy" id="2862362"/>
    <lineage>
        <taxon>Eukaryota</taxon>
        <taxon>Fungi</taxon>
        <taxon>Dikarya</taxon>
        <taxon>Basidiomycota</taxon>
        <taxon>Agaricomycotina</taxon>
        <taxon>Agaricomycetes</taxon>
        <taxon>Agaricomycetidae</taxon>
        <taxon>Agaricales</taxon>
        <taxon>Marasmiineae</taxon>
        <taxon>Mycenaceae</taxon>
        <taxon>Favolaschia</taxon>
    </lineage>
</organism>
<keyword evidence="2" id="KW-1185">Reference proteome</keyword>
<proteinExistence type="predicted"/>